<dbReference type="GO" id="GO:0051539">
    <property type="term" value="F:4 iron, 4 sulfur cluster binding"/>
    <property type="evidence" value="ECO:0007669"/>
    <property type="project" value="UniProtKB-KW"/>
</dbReference>
<dbReference type="PROSITE" id="PS51318">
    <property type="entry name" value="TAT"/>
    <property type="match status" value="1"/>
</dbReference>
<comment type="caution">
    <text evidence="13">The sequence shown here is derived from an EMBL/GenBank/DDBJ whole genome shotgun (WGS) entry which is preliminary data.</text>
</comment>
<evidence type="ECO:0000313" key="13">
    <source>
        <dbReference type="EMBL" id="PHQ14559.1"/>
    </source>
</evidence>
<dbReference type="GO" id="GO:0009055">
    <property type="term" value="F:electron transfer activity"/>
    <property type="evidence" value="ECO:0007669"/>
    <property type="project" value="TreeGrafter"/>
</dbReference>
<dbReference type="Pfam" id="PF01568">
    <property type="entry name" value="Molydop_binding"/>
    <property type="match status" value="1"/>
</dbReference>
<dbReference type="GO" id="GO:0009061">
    <property type="term" value="P:anaerobic respiration"/>
    <property type="evidence" value="ECO:0007669"/>
    <property type="project" value="TreeGrafter"/>
</dbReference>
<gene>
    <name evidence="13" type="ORF">CLH61_12385</name>
</gene>
<dbReference type="PIRSF" id="PIRSF036643">
    <property type="entry name" value="FDH_alpha"/>
    <property type="match status" value="1"/>
</dbReference>
<dbReference type="FunFam" id="3.40.228.10:FF:000002">
    <property type="entry name" value="Formate dehydrogenase subunit alpha"/>
    <property type="match status" value="1"/>
</dbReference>
<organism evidence="13 14">
    <name type="scientific">Marinobacter profundi</name>
    <dbReference type="NCBI Taxonomy" id="2666256"/>
    <lineage>
        <taxon>Bacteria</taxon>
        <taxon>Pseudomonadati</taxon>
        <taxon>Pseudomonadota</taxon>
        <taxon>Gammaproteobacteria</taxon>
        <taxon>Pseudomonadales</taxon>
        <taxon>Marinobacteraceae</taxon>
        <taxon>Marinobacter</taxon>
    </lineage>
</organism>
<dbReference type="SMART" id="SM00926">
    <property type="entry name" value="Molybdop_Fe4S4"/>
    <property type="match status" value="1"/>
</dbReference>
<sequence length="961" mass="106858">MLRKKTNGVAKGSRAGSLLSSLAAKTMDRRGFLAASGVTVGGLAALSLTSGRVQAATPSTEGGEVVLKKTVCTHCSVGCTVVAEVQNGTWTGQEPGWDSPFNLGSHCAKGASVREHAHGERRLKYPMKMVDGQWQKISWDEAINEIGDKMLQIREESGPDSVYWLGSAKFSNEQAYLFRKFAAYWGTNNVDHQARICHSTTVAGVANTWGYGAMTNSYNDIHNSKAIFIIGGNPAEAHPVSLLHVLKAKEENNAPLIVCDPRFTRTAAHADEYVRFRPGSDVALVWGILWHIFENGWEDKEFIRTRVYGMDDIRKEVERWNPEEVERVTGTPGAQLERVARTLVNNRPGTVIWCMGGTQHSNGNNNTRAYCILQLALGNMGVAGGGTNIFRGHDNVQGATDLGVLADTLPGYYGLAAGSWAHWARVWEEDFDWLKGRFAVWDKNGKSRAMMNEKGIPVSRWIDGVLEAKENLEQPDNTRAMVLWGHAPNSQTRMLEMKEAMEKLDLLVVVDPFPTVSAVLHDRKDGAYLLPATTQFETSGSVTASNRSLQWREKVVEPLFDSKVDHEIMKLFADKFGFTDRMFRNIAIEGNEPSVEDITREFNRGMWTIGYTGQSPERLKKHMANQHHFDKTTLRAVGGPCDGDTYGLPWPCWGTPEMNHPGTHVLYDMSVPVSKGGLTFRARFGVEHNGNNLLADGVYSKDSGIKDGYPEFTMQMLMDLGWDKDLTAEERASIDAVAGPETNWKTDLSGGIQRVAIKHECAPFGNAKARAIVWNFPDPVPLHREPLYTNRRDLVADYPTYADKTFWRVPTLYESIQKKDFSKDFPIILTSGRLVEYEGGGDETRSNPWLAELQQDMFIEVNPRDANNLNIRDGNDVWVSGPEGARIKVKAMVTERVGEGVAFMPFHFGGHLEGKDLRDKYPKGSDPYVLGESTNTVQTYGYDSVTQMQETKCTLCAIEPA</sequence>
<dbReference type="Gene3D" id="3.40.228.10">
    <property type="entry name" value="Dimethylsulfoxide Reductase, domain 2"/>
    <property type="match status" value="1"/>
</dbReference>
<proteinExistence type="inferred from homology"/>
<dbReference type="FunFam" id="2.40.40.20:FF:000013">
    <property type="entry name" value="Dimethyl sulfoxide reductase subunit A"/>
    <property type="match status" value="1"/>
</dbReference>
<dbReference type="GO" id="GO:0030151">
    <property type="term" value="F:molybdenum ion binding"/>
    <property type="evidence" value="ECO:0007669"/>
    <property type="project" value="TreeGrafter"/>
</dbReference>
<feature type="domain" description="4Fe-4S Mo/W bis-MGD-type" evidence="12">
    <location>
        <begin position="65"/>
        <end position="121"/>
    </location>
</feature>
<evidence type="ECO:0000256" key="2">
    <source>
        <dbReference type="ARBA" id="ARBA00001966"/>
    </source>
</evidence>
<keyword evidence="11" id="KW-0411">Iron-sulfur</keyword>
<keyword evidence="10" id="KW-0408">Iron</keyword>
<dbReference type="Pfam" id="PF00384">
    <property type="entry name" value="Molybdopterin"/>
    <property type="match status" value="1"/>
</dbReference>
<dbReference type="PANTHER" id="PTHR43598:SF1">
    <property type="entry name" value="FORMATE DEHYDROGENASE-O MAJOR SUBUNIT"/>
    <property type="match status" value="1"/>
</dbReference>
<dbReference type="InterPro" id="IPR006657">
    <property type="entry name" value="MoPterin_dinucl-bd_dom"/>
</dbReference>
<dbReference type="FunFam" id="2.20.25.90:FF:000006">
    <property type="entry name" value="Formate dehydrogenase alpha subunit"/>
    <property type="match status" value="1"/>
</dbReference>
<dbReference type="GO" id="GO:0030313">
    <property type="term" value="C:cell envelope"/>
    <property type="evidence" value="ECO:0007669"/>
    <property type="project" value="UniProtKB-SubCell"/>
</dbReference>
<dbReference type="CDD" id="cd02792">
    <property type="entry name" value="MopB_CT_Formate-Dh-Na-like"/>
    <property type="match status" value="1"/>
</dbReference>
<dbReference type="EMBL" id="NTFH01000009">
    <property type="protein sequence ID" value="PHQ14559.1"/>
    <property type="molecule type" value="Genomic_DNA"/>
</dbReference>
<dbReference type="RefSeq" id="WP_099615064.1">
    <property type="nucleotide sequence ID" value="NZ_KZ319372.1"/>
</dbReference>
<dbReference type="Proteomes" id="UP000231409">
    <property type="component" value="Unassembled WGS sequence"/>
</dbReference>
<name>A0A2G1UJG3_9GAMM</name>
<evidence type="ECO:0000256" key="8">
    <source>
        <dbReference type="ARBA" id="ARBA00022729"/>
    </source>
</evidence>
<evidence type="ECO:0000256" key="9">
    <source>
        <dbReference type="ARBA" id="ARBA00023002"/>
    </source>
</evidence>
<comment type="subcellular location">
    <subcellularLocation>
        <location evidence="3">Cell envelope</location>
    </subcellularLocation>
</comment>
<dbReference type="Gene3D" id="3.40.50.740">
    <property type="match status" value="1"/>
</dbReference>
<dbReference type="SUPFAM" id="SSF53706">
    <property type="entry name" value="Formate dehydrogenase/DMSO reductase, domains 1-3"/>
    <property type="match status" value="1"/>
</dbReference>
<evidence type="ECO:0000256" key="1">
    <source>
        <dbReference type="ARBA" id="ARBA00001942"/>
    </source>
</evidence>
<keyword evidence="8" id="KW-0732">Signal</keyword>
<keyword evidence="7" id="KW-0479">Metal-binding</keyword>
<keyword evidence="5" id="KW-0004">4Fe-4S</keyword>
<comment type="cofactor">
    <cofactor evidence="2">
        <name>[4Fe-4S] cluster</name>
        <dbReference type="ChEBI" id="CHEBI:49883"/>
    </cofactor>
</comment>
<dbReference type="Gene3D" id="2.40.40.20">
    <property type="match status" value="1"/>
</dbReference>
<evidence type="ECO:0000256" key="4">
    <source>
        <dbReference type="ARBA" id="ARBA00010312"/>
    </source>
</evidence>
<dbReference type="InterPro" id="IPR006656">
    <property type="entry name" value="Mopterin_OxRdtase"/>
</dbReference>
<evidence type="ECO:0000256" key="7">
    <source>
        <dbReference type="ARBA" id="ARBA00022723"/>
    </source>
</evidence>
<dbReference type="InterPro" id="IPR027467">
    <property type="entry name" value="MopterinOxRdtase_cofactor_BS"/>
</dbReference>
<dbReference type="Gene3D" id="2.20.25.90">
    <property type="entry name" value="ADC-like domains"/>
    <property type="match status" value="1"/>
</dbReference>
<keyword evidence="14" id="KW-1185">Reference proteome</keyword>
<protein>
    <submittedName>
        <fullName evidence="13">Formate dehydrogenase</fullName>
    </submittedName>
</protein>
<dbReference type="AlphaFoldDB" id="A0A2G1UJG3"/>
<dbReference type="GO" id="GO:0016491">
    <property type="term" value="F:oxidoreductase activity"/>
    <property type="evidence" value="ECO:0007669"/>
    <property type="project" value="UniProtKB-KW"/>
</dbReference>
<reference evidence="13 14" key="1">
    <citation type="submission" date="2017-09" db="EMBL/GenBank/DDBJ databases">
        <title>The draft genome sequences of Marinobacter sp. PWS21.</title>
        <authorList>
            <person name="Cao J."/>
        </authorList>
    </citation>
    <scope>NUCLEOTIDE SEQUENCE [LARGE SCALE GENOMIC DNA]</scope>
    <source>
        <strain evidence="13 14">PWS21</strain>
    </source>
</reference>
<evidence type="ECO:0000256" key="5">
    <source>
        <dbReference type="ARBA" id="ARBA00022485"/>
    </source>
</evidence>
<keyword evidence="6" id="KW-0500">Molybdenum</keyword>
<evidence type="ECO:0000256" key="10">
    <source>
        <dbReference type="ARBA" id="ARBA00023004"/>
    </source>
</evidence>
<accession>A0A2G1UJG3</accession>
<dbReference type="InterPro" id="IPR009010">
    <property type="entry name" value="Asp_de-COase-like_dom_sf"/>
</dbReference>
<keyword evidence="9" id="KW-0560">Oxidoreductase</keyword>
<evidence type="ECO:0000256" key="3">
    <source>
        <dbReference type="ARBA" id="ARBA00004196"/>
    </source>
</evidence>
<dbReference type="SUPFAM" id="SSF50692">
    <property type="entry name" value="ADC-like"/>
    <property type="match status" value="1"/>
</dbReference>
<dbReference type="GO" id="GO:0043546">
    <property type="term" value="F:molybdopterin cofactor binding"/>
    <property type="evidence" value="ECO:0007669"/>
    <property type="project" value="InterPro"/>
</dbReference>
<dbReference type="PANTHER" id="PTHR43598">
    <property type="entry name" value="TUNGSTEN-CONTAINING FORMYLMETHANOFURAN DEHYDROGENASE 2 SUBUNIT B"/>
    <property type="match status" value="1"/>
</dbReference>
<dbReference type="InterPro" id="IPR006311">
    <property type="entry name" value="TAT_signal"/>
</dbReference>
<comment type="similarity">
    <text evidence="4">Belongs to the prokaryotic molybdopterin-containing oxidoreductase family.</text>
</comment>
<dbReference type="PROSITE" id="PS51669">
    <property type="entry name" value="4FE4S_MOW_BIS_MGD"/>
    <property type="match status" value="1"/>
</dbReference>
<evidence type="ECO:0000259" key="12">
    <source>
        <dbReference type="PROSITE" id="PS51669"/>
    </source>
</evidence>
<dbReference type="PROSITE" id="PS00551">
    <property type="entry name" value="MOLYBDOPTERIN_PROK_1"/>
    <property type="match status" value="1"/>
</dbReference>
<evidence type="ECO:0000256" key="6">
    <source>
        <dbReference type="ARBA" id="ARBA00022505"/>
    </source>
</evidence>
<evidence type="ECO:0000313" key="14">
    <source>
        <dbReference type="Proteomes" id="UP000231409"/>
    </source>
</evidence>
<dbReference type="Pfam" id="PF04879">
    <property type="entry name" value="Molybdop_Fe4S4"/>
    <property type="match status" value="1"/>
</dbReference>
<evidence type="ECO:0000256" key="11">
    <source>
        <dbReference type="ARBA" id="ARBA00023014"/>
    </source>
</evidence>
<dbReference type="InterPro" id="IPR006963">
    <property type="entry name" value="Mopterin_OxRdtase_4Fe-4S_dom"/>
</dbReference>
<comment type="cofactor">
    <cofactor evidence="1">
        <name>Mo-bis(molybdopterin guanine dinucleotide)</name>
        <dbReference type="ChEBI" id="CHEBI:60539"/>
    </cofactor>
</comment>